<proteinExistence type="predicted"/>
<dbReference type="AlphaFoldDB" id="A0A1G5AR72"/>
<accession>A0A1G5AR72</accession>
<dbReference type="EMBL" id="FMVM01000001">
    <property type="protein sequence ID" value="SCX80349.1"/>
    <property type="molecule type" value="Genomic_DNA"/>
</dbReference>
<dbReference type="Proteomes" id="UP000198538">
    <property type="component" value="Unassembled WGS sequence"/>
</dbReference>
<organism evidence="1 2">
    <name type="scientific">Paenibacillus polysaccharolyticus</name>
    <dbReference type="NCBI Taxonomy" id="582692"/>
    <lineage>
        <taxon>Bacteria</taxon>
        <taxon>Bacillati</taxon>
        <taxon>Bacillota</taxon>
        <taxon>Bacilli</taxon>
        <taxon>Bacillales</taxon>
        <taxon>Paenibacillaceae</taxon>
        <taxon>Paenibacillus</taxon>
    </lineage>
</organism>
<dbReference type="STRING" id="582692.SAMN05720606_10166"/>
<gene>
    <name evidence="1" type="ORF">SAMN05720606_10166</name>
</gene>
<protein>
    <submittedName>
        <fullName evidence="1">Uncharacterized protein</fullName>
    </submittedName>
</protein>
<keyword evidence="2" id="KW-1185">Reference proteome</keyword>
<dbReference type="InterPro" id="IPR020534">
    <property type="entry name" value="Uncharacterised_YqxA"/>
</dbReference>
<dbReference type="RefSeq" id="WP_090914809.1">
    <property type="nucleotide sequence ID" value="NZ_FMVM01000001.1"/>
</dbReference>
<dbReference type="Pfam" id="PF12438">
    <property type="entry name" value="DUF3679"/>
    <property type="match status" value="1"/>
</dbReference>
<reference evidence="2" key="1">
    <citation type="submission" date="2016-10" db="EMBL/GenBank/DDBJ databases">
        <authorList>
            <person name="Varghese N."/>
            <person name="Submissions S."/>
        </authorList>
    </citation>
    <scope>NUCLEOTIDE SEQUENCE [LARGE SCALE GENOMIC DNA]</scope>
    <source>
        <strain evidence="2">BL9</strain>
    </source>
</reference>
<evidence type="ECO:0000313" key="2">
    <source>
        <dbReference type="Proteomes" id="UP000198538"/>
    </source>
</evidence>
<name>A0A1G5AR72_9BACL</name>
<sequence length="118" mass="12484">MSRFGKKMLSVSVLMLLGVLLGMQLAGSGFQHNNPVESVPVVATTETAPEKNTTVSTEPVQTEVKKPFVPVQTPSQVLGADQHKAPVDVLAEKTAGLLQNLSNSGIKWVVSLFGGVDE</sequence>
<evidence type="ECO:0000313" key="1">
    <source>
        <dbReference type="EMBL" id="SCX80349.1"/>
    </source>
</evidence>